<dbReference type="Gene3D" id="3.40.50.720">
    <property type="entry name" value="NAD(P)-binding Rossmann-like Domain"/>
    <property type="match status" value="1"/>
</dbReference>
<dbReference type="PANTHER" id="PTHR44013:SF1">
    <property type="entry name" value="ZINC-TYPE ALCOHOL DEHYDROGENASE-LIKE PROTEIN C16A3.02C"/>
    <property type="match status" value="1"/>
</dbReference>
<dbReference type="SMART" id="SM00829">
    <property type="entry name" value="PKS_ER"/>
    <property type="match status" value="1"/>
</dbReference>
<dbReference type="InterPro" id="IPR011032">
    <property type="entry name" value="GroES-like_sf"/>
</dbReference>
<dbReference type="SUPFAM" id="SSF50129">
    <property type="entry name" value="GroES-like"/>
    <property type="match status" value="1"/>
</dbReference>
<dbReference type="Gene3D" id="3.90.180.10">
    <property type="entry name" value="Medium-chain alcohol dehydrogenases, catalytic domain"/>
    <property type="match status" value="1"/>
</dbReference>
<keyword evidence="3" id="KW-1185">Reference proteome</keyword>
<name>A0A1M6MMS2_9FLAO</name>
<dbReference type="InterPro" id="IPR052733">
    <property type="entry name" value="Chloroplast_QOR"/>
</dbReference>
<protein>
    <submittedName>
        <fullName evidence="2">NADPH:quinone reductase</fullName>
    </submittedName>
</protein>
<dbReference type="InterPro" id="IPR013154">
    <property type="entry name" value="ADH-like_N"/>
</dbReference>
<dbReference type="STRING" id="192903.SAMN04488513_11061"/>
<feature type="domain" description="Enoyl reductase (ER)" evidence="1">
    <location>
        <begin position="10"/>
        <end position="318"/>
    </location>
</feature>
<dbReference type="RefSeq" id="WP_072995247.1">
    <property type="nucleotide sequence ID" value="NZ_FQYU01000010.1"/>
</dbReference>
<dbReference type="PANTHER" id="PTHR44013">
    <property type="entry name" value="ZINC-TYPE ALCOHOL DEHYDROGENASE-LIKE PROTEIN C16A3.02C"/>
    <property type="match status" value="1"/>
</dbReference>
<dbReference type="InterPro" id="IPR036291">
    <property type="entry name" value="NAD(P)-bd_dom_sf"/>
</dbReference>
<sequence length="323" mass="35667">MKALTYSRYGKPSAIFEVKHVNTPEPREDELLVKVYASTVNRTDEGLVTARYFVSRVFTGLFRPKKQIPGTDFAGRIEKTGEKVKNFKVGDRVFGFNDEILSSHAEYLVIKEDGAVLPMPENAGYKSATACCEGAHYALNFINKTSISAGQKVLVNGATGAIGTAVVQLLYHKGVEVTATANTKNRELVKTLGATTVIDFTKEDFTRQTVKYDFIFDAVGKSTFLRCKPLLKPRGVYISSELGPYGSNLFWALFTPIIGGKKVIFPVPVKVRESLLTIKKLMENDQFSAVIDRTYSLDDIIEAYEYVALGQKTGSVVIEMASP</sequence>
<dbReference type="Pfam" id="PF13602">
    <property type="entry name" value="ADH_zinc_N_2"/>
    <property type="match status" value="1"/>
</dbReference>
<dbReference type="SUPFAM" id="SSF51735">
    <property type="entry name" value="NAD(P)-binding Rossmann-fold domains"/>
    <property type="match status" value="1"/>
</dbReference>
<gene>
    <name evidence="2" type="ORF">SAMN04488513_11061</name>
</gene>
<dbReference type="GO" id="GO:0016491">
    <property type="term" value="F:oxidoreductase activity"/>
    <property type="evidence" value="ECO:0007669"/>
    <property type="project" value="InterPro"/>
</dbReference>
<dbReference type="AlphaFoldDB" id="A0A1M6MMS2"/>
<evidence type="ECO:0000313" key="2">
    <source>
        <dbReference type="EMBL" id="SHJ84752.1"/>
    </source>
</evidence>
<dbReference type="CDD" id="cd08267">
    <property type="entry name" value="MDR1"/>
    <property type="match status" value="1"/>
</dbReference>
<evidence type="ECO:0000259" key="1">
    <source>
        <dbReference type="SMART" id="SM00829"/>
    </source>
</evidence>
<evidence type="ECO:0000313" key="3">
    <source>
        <dbReference type="Proteomes" id="UP000184543"/>
    </source>
</evidence>
<reference evidence="3" key="1">
    <citation type="submission" date="2016-11" db="EMBL/GenBank/DDBJ databases">
        <authorList>
            <person name="Varghese N."/>
            <person name="Submissions S."/>
        </authorList>
    </citation>
    <scope>NUCLEOTIDE SEQUENCE [LARGE SCALE GENOMIC DNA]</scope>
    <source>
        <strain evidence="3">DSM 19858</strain>
    </source>
</reference>
<accession>A0A1M6MMS2</accession>
<dbReference type="EMBL" id="FQYU01000010">
    <property type="protein sequence ID" value="SHJ84752.1"/>
    <property type="molecule type" value="Genomic_DNA"/>
</dbReference>
<dbReference type="Pfam" id="PF08240">
    <property type="entry name" value="ADH_N"/>
    <property type="match status" value="1"/>
</dbReference>
<dbReference type="InterPro" id="IPR020843">
    <property type="entry name" value="ER"/>
</dbReference>
<dbReference type="Proteomes" id="UP000184543">
    <property type="component" value="Unassembled WGS sequence"/>
</dbReference>
<dbReference type="OrthoDB" id="9787435at2"/>
<organism evidence="2 3">
    <name type="scientific">Pseudozobellia thermophila</name>
    <dbReference type="NCBI Taxonomy" id="192903"/>
    <lineage>
        <taxon>Bacteria</taxon>
        <taxon>Pseudomonadati</taxon>
        <taxon>Bacteroidota</taxon>
        <taxon>Flavobacteriia</taxon>
        <taxon>Flavobacteriales</taxon>
        <taxon>Flavobacteriaceae</taxon>
        <taxon>Pseudozobellia</taxon>
    </lineage>
</organism>
<proteinExistence type="predicted"/>